<proteinExistence type="predicted"/>
<gene>
    <name evidence="1" type="ORF">EJC51_37635</name>
</gene>
<sequence length="90" mass="9880">MCARTVWAPGLGRRLPRAGLAWASGTRPGRDVGLEVLRGIDRAIVFYEREGGLRTAERPLRPAPGLVVGEIEYTWPAALVGRLAKEWSQV</sequence>
<dbReference type="RefSeq" id="WP_126275143.1">
    <property type="nucleotide sequence ID" value="NZ_CP034463.1"/>
</dbReference>
<dbReference type="AlphaFoldDB" id="A0A3S9IA93"/>
<dbReference type="KEGG" id="saqu:EJC51_37635"/>
<dbReference type="EMBL" id="CP034463">
    <property type="protein sequence ID" value="AZP21296.1"/>
    <property type="molecule type" value="Genomic_DNA"/>
</dbReference>
<evidence type="ECO:0000313" key="1">
    <source>
        <dbReference type="EMBL" id="AZP21296.1"/>
    </source>
</evidence>
<organism evidence="1 2">
    <name type="scientific">Streptomyces aquilus</name>
    <dbReference type="NCBI Taxonomy" id="2548456"/>
    <lineage>
        <taxon>Bacteria</taxon>
        <taxon>Bacillati</taxon>
        <taxon>Actinomycetota</taxon>
        <taxon>Actinomycetes</taxon>
        <taxon>Kitasatosporales</taxon>
        <taxon>Streptomycetaceae</taxon>
        <taxon>Streptomyces</taxon>
    </lineage>
</organism>
<evidence type="ECO:0000313" key="2">
    <source>
        <dbReference type="Proteomes" id="UP000280197"/>
    </source>
</evidence>
<keyword evidence="2" id="KW-1185">Reference proteome</keyword>
<dbReference type="Proteomes" id="UP000280197">
    <property type="component" value="Chromosome"/>
</dbReference>
<accession>A0A3S9IA93</accession>
<protein>
    <submittedName>
        <fullName evidence="1">Uncharacterized protein</fullName>
    </submittedName>
</protein>
<reference evidence="1 2" key="1">
    <citation type="submission" date="2018-12" db="EMBL/GenBank/DDBJ databases">
        <authorList>
            <person name="Li K."/>
        </authorList>
    </citation>
    <scope>NUCLEOTIDE SEQUENCE [LARGE SCALE GENOMIC DNA]</scope>
    <source>
        <strain evidence="2">CR22</strain>
    </source>
</reference>
<name>A0A3S9IA93_9ACTN</name>